<organism evidence="1 2">
    <name type="scientific">Pseudohalocynthiibacter aestuariivivens</name>
    <dbReference type="NCBI Taxonomy" id="1591409"/>
    <lineage>
        <taxon>Bacteria</taxon>
        <taxon>Pseudomonadati</taxon>
        <taxon>Pseudomonadota</taxon>
        <taxon>Alphaproteobacteria</taxon>
        <taxon>Rhodobacterales</taxon>
        <taxon>Paracoccaceae</taxon>
        <taxon>Pseudohalocynthiibacter</taxon>
    </lineage>
</organism>
<dbReference type="RefSeq" id="WP_213888423.1">
    <property type="nucleotide sequence ID" value="NZ_JAGFNU010000003.1"/>
</dbReference>
<comment type="caution">
    <text evidence="1">The sequence shown here is derived from an EMBL/GenBank/DDBJ whole genome shotgun (WGS) entry which is preliminary data.</text>
</comment>
<evidence type="ECO:0000313" key="1">
    <source>
        <dbReference type="EMBL" id="MFB9233518.1"/>
    </source>
</evidence>
<accession>A0ABV5JJ86</accession>
<keyword evidence="2" id="KW-1185">Reference proteome</keyword>
<sequence length="182" mass="20384">MTDIYSLPTPAIHALIPSTMRALRGWLRGLPSERRGHTKFYRLSNTVVRLRQARKKGLSTVEIESLVAADVAARIHSEPGVDLGDDATARAAELLTTFTQPELERLQRVQIAFVTGLVTAFWSTPVHSIVTHVLHLHPDVLRYILTGQSDAIPMLESEWRAFSLQFYTANLHNAYQTQSKVA</sequence>
<evidence type="ECO:0000313" key="2">
    <source>
        <dbReference type="Proteomes" id="UP001589683"/>
    </source>
</evidence>
<evidence type="ECO:0008006" key="3">
    <source>
        <dbReference type="Google" id="ProtNLM"/>
    </source>
</evidence>
<reference evidence="1 2" key="1">
    <citation type="submission" date="2024-09" db="EMBL/GenBank/DDBJ databases">
        <authorList>
            <person name="Sun Q."/>
            <person name="Mori K."/>
        </authorList>
    </citation>
    <scope>NUCLEOTIDE SEQUENCE [LARGE SCALE GENOMIC DNA]</scope>
    <source>
        <strain evidence="1 2">CECT 8726</strain>
    </source>
</reference>
<gene>
    <name evidence="1" type="ORF">ACFFUT_17120</name>
</gene>
<proteinExistence type="predicted"/>
<protein>
    <recommendedName>
        <fullName evidence="3">MerR family transcriptional regulator</fullName>
    </recommendedName>
</protein>
<dbReference type="EMBL" id="JBHMEA010000049">
    <property type="protein sequence ID" value="MFB9233518.1"/>
    <property type="molecule type" value="Genomic_DNA"/>
</dbReference>
<name>A0ABV5JJ86_9RHOB</name>
<dbReference type="Proteomes" id="UP001589683">
    <property type="component" value="Unassembled WGS sequence"/>
</dbReference>